<protein>
    <submittedName>
        <fullName evidence="4">Methyltransferase</fullName>
    </submittedName>
</protein>
<dbReference type="PROSITE" id="PS51682">
    <property type="entry name" value="SAM_OMT_I"/>
    <property type="match status" value="1"/>
</dbReference>
<dbReference type="PANTHER" id="PTHR10509">
    <property type="entry name" value="O-METHYLTRANSFERASE-RELATED"/>
    <property type="match status" value="1"/>
</dbReference>
<evidence type="ECO:0000313" key="4">
    <source>
        <dbReference type="EMBL" id="PRI10824.1"/>
    </source>
</evidence>
<dbReference type="GO" id="GO:0008757">
    <property type="term" value="F:S-adenosylmethionine-dependent methyltransferase activity"/>
    <property type="evidence" value="ECO:0007669"/>
    <property type="project" value="TreeGrafter"/>
</dbReference>
<keyword evidence="3" id="KW-0949">S-adenosyl-L-methionine</keyword>
<evidence type="ECO:0000256" key="1">
    <source>
        <dbReference type="ARBA" id="ARBA00022603"/>
    </source>
</evidence>
<reference evidence="4 5" key="1">
    <citation type="journal article" date="2017" name="New Microbes New Infect">
        <title>Genome sequence of 'Leucobacter massiliensis' sp. nov. isolated from human pharynx after travel to the 2014 Hajj.</title>
        <authorList>
            <person name="Leangapichart T."/>
            <person name="Gautret P."/>
            <person name="Nguyen T.T."/>
            <person name="Armstrong N."/>
            <person name="Rolain J.M."/>
        </authorList>
    </citation>
    <scope>NUCLEOTIDE SEQUENCE [LARGE SCALE GENOMIC DNA]</scope>
    <source>
        <strain evidence="4 5">122RC15</strain>
    </source>
</reference>
<evidence type="ECO:0000313" key="5">
    <source>
        <dbReference type="Proteomes" id="UP000238650"/>
    </source>
</evidence>
<dbReference type="SUPFAM" id="SSF53335">
    <property type="entry name" value="S-adenosyl-L-methionine-dependent methyltransferases"/>
    <property type="match status" value="1"/>
</dbReference>
<sequence>MSKLERNWQYAEQYPAETGAIVRARRLSLELGIEPVSRSVGAQLSALAVLSRAATVCEVGTGVGVSGLSLLRHTAETTLTSIEIEAEHLREARGVFADAGIPASRLRLIEGDARHVMPRLNLGAYDLVLLDADHSLLLELFEHALAIVRPGGCIVVPGAFAHGRVPDPAARDEATVACRDLLAVVADSPAIAPALSPAGDGLLTLVRLDG</sequence>
<accession>A0A2S9QMK1</accession>
<evidence type="ECO:0000256" key="2">
    <source>
        <dbReference type="ARBA" id="ARBA00022679"/>
    </source>
</evidence>
<dbReference type="InterPro" id="IPR029063">
    <property type="entry name" value="SAM-dependent_MTases_sf"/>
</dbReference>
<dbReference type="GO" id="GO:0008171">
    <property type="term" value="F:O-methyltransferase activity"/>
    <property type="evidence" value="ECO:0007669"/>
    <property type="project" value="InterPro"/>
</dbReference>
<proteinExistence type="predicted"/>
<dbReference type="InterPro" id="IPR050362">
    <property type="entry name" value="Cation-dep_OMT"/>
</dbReference>
<dbReference type="AlphaFoldDB" id="A0A2S9QMK1"/>
<keyword evidence="2 4" id="KW-0808">Transferase</keyword>
<keyword evidence="5" id="KW-1185">Reference proteome</keyword>
<gene>
    <name evidence="4" type="ORF">B4915_07970</name>
</gene>
<dbReference type="InterPro" id="IPR002935">
    <property type="entry name" value="SAM_O-MeTrfase"/>
</dbReference>
<comment type="caution">
    <text evidence="4">The sequence shown here is derived from an EMBL/GenBank/DDBJ whole genome shotgun (WGS) entry which is preliminary data.</text>
</comment>
<keyword evidence="1 4" id="KW-0489">Methyltransferase</keyword>
<dbReference type="RefSeq" id="WP_105805288.1">
    <property type="nucleotide sequence ID" value="NZ_MWZD01000017.1"/>
</dbReference>
<dbReference type="PANTHER" id="PTHR10509:SF85">
    <property type="entry name" value="O-METHYLTRANSFERASE RV1220C-RELATED"/>
    <property type="match status" value="1"/>
</dbReference>
<dbReference type="Pfam" id="PF01596">
    <property type="entry name" value="Methyltransf_3"/>
    <property type="match status" value="1"/>
</dbReference>
<name>A0A2S9QMK1_9MICO</name>
<organism evidence="4 5">
    <name type="scientific">Leucobacter massiliensis</name>
    <dbReference type="NCBI Taxonomy" id="1686285"/>
    <lineage>
        <taxon>Bacteria</taxon>
        <taxon>Bacillati</taxon>
        <taxon>Actinomycetota</taxon>
        <taxon>Actinomycetes</taxon>
        <taxon>Micrococcales</taxon>
        <taxon>Microbacteriaceae</taxon>
        <taxon>Leucobacter</taxon>
    </lineage>
</organism>
<evidence type="ECO:0000256" key="3">
    <source>
        <dbReference type="ARBA" id="ARBA00022691"/>
    </source>
</evidence>
<dbReference type="Proteomes" id="UP000238650">
    <property type="component" value="Unassembled WGS sequence"/>
</dbReference>
<dbReference type="GO" id="GO:0032259">
    <property type="term" value="P:methylation"/>
    <property type="evidence" value="ECO:0007669"/>
    <property type="project" value="UniProtKB-KW"/>
</dbReference>
<dbReference type="CDD" id="cd02440">
    <property type="entry name" value="AdoMet_MTases"/>
    <property type="match status" value="1"/>
</dbReference>
<dbReference type="EMBL" id="MWZD01000017">
    <property type="protein sequence ID" value="PRI10824.1"/>
    <property type="molecule type" value="Genomic_DNA"/>
</dbReference>
<dbReference type="Gene3D" id="3.40.50.150">
    <property type="entry name" value="Vaccinia Virus protein VP39"/>
    <property type="match status" value="1"/>
</dbReference>
<dbReference type="OrthoDB" id="4774874at2"/>